<keyword evidence="2" id="KW-0862">Zinc</keyword>
<comment type="caution">
    <text evidence="9">The sequence shown here is derived from an EMBL/GenBank/DDBJ whole genome shotgun (WGS) entry which is preliminary data.</text>
</comment>
<keyword evidence="5" id="KW-0539">Nucleus</keyword>
<evidence type="ECO:0000259" key="8">
    <source>
        <dbReference type="PROSITE" id="PS50157"/>
    </source>
</evidence>
<evidence type="ECO:0000256" key="6">
    <source>
        <dbReference type="PROSITE-ProRule" id="PRU00042"/>
    </source>
</evidence>
<reference evidence="9 10" key="1">
    <citation type="journal article" date="2021" name="Nat. Commun.">
        <title>Genetic determinants of endophytism in the Arabidopsis root mycobiome.</title>
        <authorList>
            <person name="Mesny F."/>
            <person name="Miyauchi S."/>
            <person name="Thiergart T."/>
            <person name="Pickel B."/>
            <person name="Atanasova L."/>
            <person name="Karlsson M."/>
            <person name="Huettel B."/>
            <person name="Barry K.W."/>
            <person name="Haridas S."/>
            <person name="Chen C."/>
            <person name="Bauer D."/>
            <person name="Andreopoulos W."/>
            <person name="Pangilinan J."/>
            <person name="LaButti K."/>
            <person name="Riley R."/>
            <person name="Lipzen A."/>
            <person name="Clum A."/>
            <person name="Drula E."/>
            <person name="Henrissat B."/>
            <person name="Kohler A."/>
            <person name="Grigoriev I.V."/>
            <person name="Martin F.M."/>
            <person name="Hacquard S."/>
        </authorList>
    </citation>
    <scope>NUCLEOTIDE SEQUENCE [LARGE SCALE GENOMIC DNA]</scope>
    <source>
        <strain evidence="9 10">MPI-SDFR-AT-0080</strain>
    </source>
</reference>
<evidence type="ECO:0000256" key="3">
    <source>
        <dbReference type="ARBA" id="ARBA00023015"/>
    </source>
</evidence>
<organism evidence="9 10">
    <name type="scientific">Macrophomina phaseolina</name>
    <dbReference type="NCBI Taxonomy" id="35725"/>
    <lineage>
        <taxon>Eukaryota</taxon>
        <taxon>Fungi</taxon>
        <taxon>Dikarya</taxon>
        <taxon>Ascomycota</taxon>
        <taxon>Pezizomycotina</taxon>
        <taxon>Dothideomycetes</taxon>
        <taxon>Dothideomycetes incertae sedis</taxon>
        <taxon>Botryosphaeriales</taxon>
        <taxon>Botryosphaeriaceae</taxon>
        <taxon>Macrophomina</taxon>
    </lineage>
</organism>
<dbReference type="Gene3D" id="4.10.240.10">
    <property type="entry name" value="Zn(2)-C6 fungal-type DNA-binding domain"/>
    <property type="match status" value="1"/>
</dbReference>
<proteinExistence type="predicted"/>
<dbReference type="Proteomes" id="UP000774617">
    <property type="component" value="Unassembled WGS sequence"/>
</dbReference>
<feature type="domain" description="Zn(2)-C6 fungal-type" evidence="7">
    <location>
        <begin position="75"/>
        <end position="102"/>
    </location>
</feature>
<feature type="domain" description="C2H2-type" evidence="8">
    <location>
        <begin position="38"/>
        <end position="65"/>
    </location>
</feature>
<dbReference type="SMART" id="SM00066">
    <property type="entry name" value="GAL4"/>
    <property type="match status" value="1"/>
</dbReference>
<evidence type="ECO:0000256" key="2">
    <source>
        <dbReference type="ARBA" id="ARBA00022833"/>
    </source>
</evidence>
<dbReference type="PROSITE" id="PS00028">
    <property type="entry name" value="ZINC_FINGER_C2H2_1"/>
    <property type="match status" value="2"/>
</dbReference>
<keyword evidence="4" id="KW-0804">Transcription</keyword>
<dbReference type="InterPro" id="IPR036864">
    <property type="entry name" value="Zn2-C6_fun-type_DNA-bd_sf"/>
</dbReference>
<dbReference type="InterPro" id="IPR001138">
    <property type="entry name" value="Zn2Cys6_DnaBD"/>
</dbReference>
<dbReference type="PROSITE" id="PS00463">
    <property type="entry name" value="ZN2_CY6_FUNGAL_1"/>
    <property type="match status" value="1"/>
</dbReference>
<dbReference type="PROSITE" id="PS50048">
    <property type="entry name" value="ZN2_CY6_FUNGAL_2"/>
    <property type="match status" value="1"/>
</dbReference>
<gene>
    <name evidence="9" type="ORF">B0J12DRAFT_450110</name>
</gene>
<keyword evidence="10" id="KW-1185">Reference proteome</keyword>
<dbReference type="PANTHER" id="PTHR47660">
    <property type="entry name" value="TRANSCRIPTION FACTOR WITH C2H2 AND ZN(2)-CYS(6) DNA BINDING DOMAIN (EUROFUNG)-RELATED-RELATED"/>
    <property type="match status" value="1"/>
</dbReference>
<evidence type="ECO:0000256" key="4">
    <source>
        <dbReference type="ARBA" id="ARBA00023163"/>
    </source>
</evidence>
<dbReference type="Pfam" id="PF04082">
    <property type="entry name" value="Fungal_trans"/>
    <property type="match status" value="1"/>
</dbReference>
<dbReference type="InterPro" id="IPR013087">
    <property type="entry name" value="Znf_C2H2_type"/>
</dbReference>
<dbReference type="PROSITE" id="PS50157">
    <property type="entry name" value="ZINC_FINGER_C2H2_2"/>
    <property type="match status" value="2"/>
</dbReference>
<dbReference type="SUPFAM" id="SSF57667">
    <property type="entry name" value="beta-beta-alpha zinc fingers"/>
    <property type="match status" value="1"/>
</dbReference>
<dbReference type="EMBL" id="JAGTJR010000009">
    <property type="protein sequence ID" value="KAH7054307.1"/>
    <property type="molecule type" value="Genomic_DNA"/>
</dbReference>
<protein>
    <submittedName>
        <fullName evidence="9">C6 and C2H2 transcription factor</fullName>
    </submittedName>
</protein>
<evidence type="ECO:0000313" key="9">
    <source>
        <dbReference type="EMBL" id="KAH7054307.1"/>
    </source>
</evidence>
<evidence type="ECO:0000313" key="10">
    <source>
        <dbReference type="Proteomes" id="UP000774617"/>
    </source>
</evidence>
<dbReference type="Pfam" id="PF00096">
    <property type="entry name" value="zf-C2H2"/>
    <property type="match status" value="2"/>
</dbReference>
<evidence type="ECO:0000256" key="1">
    <source>
        <dbReference type="ARBA" id="ARBA00022723"/>
    </source>
</evidence>
<dbReference type="InterPro" id="IPR007219">
    <property type="entry name" value="XnlR_reg_dom"/>
</dbReference>
<keyword evidence="6" id="KW-0863">Zinc-finger</keyword>
<dbReference type="Pfam" id="PF00172">
    <property type="entry name" value="Zn_clus"/>
    <property type="match status" value="1"/>
</dbReference>
<dbReference type="SMART" id="SM00355">
    <property type="entry name" value="ZnF_C2H2"/>
    <property type="match status" value="2"/>
</dbReference>
<name>A0ABQ8GF85_9PEZI</name>
<dbReference type="CDD" id="cd00067">
    <property type="entry name" value="GAL4"/>
    <property type="match status" value="1"/>
</dbReference>
<dbReference type="SUPFAM" id="SSF57701">
    <property type="entry name" value="Zn2/Cys6 DNA-binding domain"/>
    <property type="match status" value="1"/>
</dbReference>
<feature type="domain" description="C2H2-type" evidence="8">
    <location>
        <begin position="9"/>
        <end position="38"/>
    </location>
</feature>
<keyword evidence="1" id="KW-0479">Metal-binding</keyword>
<dbReference type="Gene3D" id="3.30.160.60">
    <property type="entry name" value="Classic Zinc Finger"/>
    <property type="match status" value="2"/>
</dbReference>
<dbReference type="InterPro" id="IPR036236">
    <property type="entry name" value="Znf_C2H2_sf"/>
</dbReference>
<keyword evidence="3" id="KW-0805">Transcription regulation</keyword>
<dbReference type="CDD" id="cd12148">
    <property type="entry name" value="fungal_TF_MHR"/>
    <property type="match status" value="1"/>
</dbReference>
<evidence type="ECO:0000259" key="7">
    <source>
        <dbReference type="PROSITE" id="PS50048"/>
    </source>
</evidence>
<evidence type="ECO:0000256" key="5">
    <source>
        <dbReference type="ARBA" id="ARBA00023242"/>
    </source>
</evidence>
<sequence length="370" mass="41637">MPPSATQPFLCPEAGCGAGYKRREYLVRHMATHQAAAHPCPHCDTTFVRKDSVRRHILLHHRDKPTPARVRAPTACLPCKARKTRCDGAVPCGYCLSHGLCCADGDDAGLAALASPPPDVDVDVARHVEAYFMHFHPIWPFLHRMSFQVATETPLLAQAVVMVGMWAGAGTDDGQRRRAKEMWERVMGAVQAQKDKWDISDPDRMMTDDEGMWPMGTYQGILLSIIFATMTRSRLAPQQLSESEYEVLVGLIKSCKRRGMFQYPRMHAQYDRAGVDQNTVIYIWVGIEEAKRFALAVYHVWKMCKDRAFGHHGDDDLLTVADLEFPIPMGEHMWLSESKELFLQRVTETIDAENSPCNHGAEWICNGKGV</sequence>
<dbReference type="PANTHER" id="PTHR47660:SF7">
    <property type="entry name" value="TRANSCRIPTION FACTOR WITH C2H2 AND ZN(2)-CYS(6) DNA BINDING DOMAIN (EUROFUNG)"/>
    <property type="match status" value="1"/>
</dbReference>
<accession>A0ABQ8GF85</accession>